<sequence length="59" mass="6643">MPARDLSRIYFRGVPVCSVMFFSVKLRVFRFSVGGAANTAERRVEGMRIVDNKIIPALP</sequence>
<evidence type="ECO:0000313" key="2">
    <source>
        <dbReference type="Proteomes" id="UP001283212"/>
    </source>
</evidence>
<gene>
    <name evidence="1" type="ORF">McpCs1_05650</name>
</gene>
<evidence type="ECO:0000313" key="1">
    <source>
        <dbReference type="EMBL" id="MDV0443197.1"/>
    </source>
</evidence>
<protein>
    <submittedName>
        <fullName evidence="1">Uncharacterized protein</fullName>
    </submittedName>
</protein>
<accession>A0AAE4MDV5</accession>
<dbReference type="Proteomes" id="UP001283212">
    <property type="component" value="Unassembled WGS sequence"/>
</dbReference>
<reference evidence="1 2" key="1">
    <citation type="submission" date="2023-06" db="EMBL/GenBank/DDBJ databases">
        <title>Genome sequence of Methancorpusculaceae sp. Cs1.</title>
        <authorList>
            <person name="Protasov E."/>
            <person name="Platt K."/>
            <person name="Poehlein A."/>
            <person name="Daniel R."/>
            <person name="Brune A."/>
        </authorList>
    </citation>
    <scope>NUCLEOTIDE SEQUENCE [LARGE SCALE GENOMIC DNA]</scope>
    <source>
        <strain evidence="1 2">Cs1</strain>
    </source>
</reference>
<proteinExistence type="predicted"/>
<comment type="caution">
    <text evidence="1">The sequence shown here is derived from an EMBL/GenBank/DDBJ whole genome shotgun (WGS) entry which is preliminary data.</text>
</comment>
<keyword evidence="2" id="KW-1185">Reference proteome</keyword>
<organism evidence="1 2">
    <name type="scientific">Methanorbis rubei</name>
    <dbReference type="NCBI Taxonomy" id="3028300"/>
    <lineage>
        <taxon>Archaea</taxon>
        <taxon>Methanobacteriati</taxon>
        <taxon>Methanobacteriota</taxon>
        <taxon>Stenosarchaea group</taxon>
        <taxon>Methanomicrobia</taxon>
        <taxon>Methanomicrobiales</taxon>
        <taxon>Methanocorpusculaceae</taxon>
        <taxon>Methanorbis</taxon>
    </lineage>
</organism>
<dbReference type="AlphaFoldDB" id="A0AAE4MDV5"/>
<name>A0AAE4MDV5_9EURY</name>
<dbReference type="EMBL" id="JAWDKB010000002">
    <property type="protein sequence ID" value="MDV0443197.1"/>
    <property type="molecule type" value="Genomic_DNA"/>
</dbReference>